<keyword evidence="10" id="KW-1185">Reference proteome</keyword>
<dbReference type="FunFam" id="3.30.160.60:FF:000624">
    <property type="entry name" value="zinc finger protein 697"/>
    <property type="match status" value="1"/>
</dbReference>
<dbReference type="EMBL" id="BPLQ01003409">
    <property type="protein sequence ID" value="GIY00315.1"/>
    <property type="molecule type" value="Genomic_DNA"/>
</dbReference>
<keyword evidence="5" id="KW-0862">Zinc</keyword>
<dbReference type="AlphaFoldDB" id="A0AAV4PT62"/>
<dbReference type="SUPFAM" id="SSF57667">
    <property type="entry name" value="beta-beta-alpha zinc fingers"/>
    <property type="match status" value="3"/>
</dbReference>
<evidence type="ECO:0000256" key="2">
    <source>
        <dbReference type="ARBA" id="ARBA00022723"/>
    </source>
</evidence>
<dbReference type="PROSITE" id="PS50157">
    <property type="entry name" value="ZINC_FINGER_C2H2_2"/>
    <property type="match status" value="4"/>
</dbReference>
<dbReference type="SMART" id="SM00355">
    <property type="entry name" value="ZnF_C2H2"/>
    <property type="match status" value="4"/>
</dbReference>
<evidence type="ECO:0000256" key="4">
    <source>
        <dbReference type="ARBA" id="ARBA00022771"/>
    </source>
</evidence>
<evidence type="ECO:0000256" key="1">
    <source>
        <dbReference type="ARBA" id="ARBA00004123"/>
    </source>
</evidence>
<dbReference type="FunFam" id="3.30.160.60:FF:000512">
    <property type="entry name" value="zinc finger protein 197 isoform X1"/>
    <property type="match status" value="1"/>
</dbReference>
<organism evidence="9 10">
    <name type="scientific">Caerostris darwini</name>
    <dbReference type="NCBI Taxonomy" id="1538125"/>
    <lineage>
        <taxon>Eukaryota</taxon>
        <taxon>Metazoa</taxon>
        <taxon>Ecdysozoa</taxon>
        <taxon>Arthropoda</taxon>
        <taxon>Chelicerata</taxon>
        <taxon>Arachnida</taxon>
        <taxon>Araneae</taxon>
        <taxon>Araneomorphae</taxon>
        <taxon>Entelegynae</taxon>
        <taxon>Araneoidea</taxon>
        <taxon>Araneidae</taxon>
        <taxon>Caerostris</taxon>
    </lineage>
</organism>
<accession>A0AAV4PT62</accession>
<reference evidence="9 10" key="1">
    <citation type="submission" date="2021-06" db="EMBL/GenBank/DDBJ databases">
        <title>Caerostris darwini draft genome.</title>
        <authorList>
            <person name="Kono N."/>
            <person name="Arakawa K."/>
        </authorList>
    </citation>
    <scope>NUCLEOTIDE SEQUENCE [LARGE SCALE GENOMIC DNA]</scope>
</reference>
<evidence type="ECO:0000256" key="5">
    <source>
        <dbReference type="ARBA" id="ARBA00022833"/>
    </source>
</evidence>
<protein>
    <recommendedName>
        <fullName evidence="8">C2H2-type domain-containing protein</fullName>
    </recommendedName>
</protein>
<dbReference type="Proteomes" id="UP001054837">
    <property type="component" value="Unassembled WGS sequence"/>
</dbReference>
<dbReference type="GO" id="GO:0008270">
    <property type="term" value="F:zinc ion binding"/>
    <property type="evidence" value="ECO:0007669"/>
    <property type="project" value="UniProtKB-KW"/>
</dbReference>
<name>A0AAV4PT62_9ARAC</name>
<feature type="domain" description="C2H2-type" evidence="8">
    <location>
        <begin position="301"/>
        <end position="329"/>
    </location>
</feature>
<dbReference type="GO" id="GO:0010468">
    <property type="term" value="P:regulation of gene expression"/>
    <property type="evidence" value="ECO:0007669"/>
    <property type="project" value="TreeGrafter"/>
</dbReference>
<evidence type="ECO:0000313" key="9">
    <source>
        <dbReference type="EMBL" id="GIY00315.1"/>
    </source>
</evidence>
<evidence type="ECO:0000313" key="10">
    <source>
        <dbReference type="Proteomes" id="UP001054837"/>
    </source>
</evidence>
<gene>
    <name evidence="9" type="ORF">CDAR_24841</name>
</gene>
<feature type="domain" description="C2H2-type" evidence="8">
    <location>
        <begin position="330"/>
        <end position="357"/>
    </location>
</feature>
<keyword evidence="4 7" id="KW-0863">Zinc-finger</keyword>
<dbReference type="InterPro" id="IPR013087">
    <property type="entry name" value="Znf_C2H2_type"/>
</dbReference>
<comment type="subcellular location">
    <subcellularLocation>
        <location evidence="1">Nucleus</location>
    </subcellularLocation>
</comment>
<evidence type="ECO:0000256" key="7">
    <source>
        <dbReference type="PROSITE-ProRule" id="PRU00042"/>
    </source>
</evidence>
<dbReference type="InterPro" id="IPR050331">
    <property type="entry name" value="Zinc_finger"/>
</dbReference>
<evidence type="ECO:0000256" key="3">
    <source>
        <dbReference type="ARBA" id="ARBA00022737"/>
    </source>
</evidence>
<evidence type="ECO:0000256" key="6">
    <source>
        <dbReference type="ARBA" id="ARBA00023242"/>
    </source>
</evidence>
<feature type="domain" description="C2H2-type" evidence="8">
    <location>
        <begin position="273"/>
        <end position="300"/>
    </location>
</feature>
<dbReference type="PANTHER" id="PTHR16515:SF66">
    <property type="entry name" value="C2H2-TYPE DOMAIN-CONTAINING PROTEIN"/>
    <property type="match status" value="1"/>
</dbReference>
<comment type="caution">
    <text evidence="9">The sequence shown here is derived from an EMBL/GenBank/DDBJ whole genome shotgun (WGS) entry which is preliminary data.</text>
</comment>
<keyword evidence="2" id="KW-0479">Metal-binding</keyword>
<dbReference type="Gene3D" id="3.30.160.60">
    <property type="entry name" value="Classic Zinc Finger"/>
    <property type="match status" value="4"/>
</dbReference>
<feature type="domain" description="C2H2-type" evidence="8">
    <location>
        <begin position="245"/>
        <end position="272"/>
    </location>
</feature>
<keyword evidence="3" id="KW-0677">Repeat</keyword>
<evidence type="ECO:0000259" key="8">
    <source>
        <dbReference type="PROSITE" id="PS50157"/>
    </source>
</evidence>
<dbReference type="GO" id="GO:0005634">
    <property type="term" value="C:nucleus"/>
    <property type="evidence" value="ECO:0007669"/>
    <property type="project" value="UniProtKB-SubCell"/>
</dbReference>
<dbReference type="Pfam" id="PF00096">
    <property type="entry name" value="zf-C2H2"/>
    <property type="match status" value="4"/>
</dbReference>
<keyword evidence="6" id="KW-0539">Nucleus</keyword>
<sequence>MEITKCEFCNAYITNFEVHNCMRFGNQHRGTSATLPQCSSGNVAEDIEFIKAEEMEDEALWPFVRQSNSSTLNQINQPLNQITNSRQQSISSGIHQRIDCEETAAAEMASQYGDSNQNSFIPSDYETEPTDYLFPDMRYIQENDVLATHLQLPPEVSNAFMNQNPQNYESSNPEHAENTPMSAATRCVLPGFQKTFDRRNPIFNTTHPSASSVNCEQISKVKSLGRTACTFKDVDAPQNTKYSLHKCSKCPMKFKRKDYLESHERVHNVEKPYVCSFCDKAFARGDALGKHIRTHTGEKPYTCTECDKCFADNANLSRHVRSHHTAKRSYECNKCKKIYTNTFHLKRHMLKHTGEERSKCYYCGDEFSSEDSIGAHKCGKYK</sequence>
<dbReference type="InterPro" id="IPR036236">
    <property type="entry name" value="Znf_C2H2_sf"/>
</dbReference>
<dbReference type="PANTHER" id="PTHR16515">
    <property type="entry name" value="PR DOMAIN ZINC FINGER PROTEIN"/>
    <property type="match status" value="1"/>
</dbReference>
<dbReference type="PROSITE" id="PS00028">
    <property type="entry name" value="ZINC_FINGER_C2H2_1"/>
    <property type="match status" value="4"/>
</dbReference>
<proteinExistence type="predicted"/>